<dbReference type="Gene3D" id="3.30.565.10">
    <property type="entry name" value="Histidine kinase-like ATPase, C-terminal domain"/>
    <property type="match status" value="1"/>
</dbReference>
<evidence type="ECO:0000256" key="5">
    <source>
        <dbReference type="ARBA" id="ARBA00022777"/>
    </source>
</evidence>
<evidence type="ECO:0000256" key="3">
    <source>
        <dbReference type="ARBA" id="ARBA00022553"/>
    </source>
</evidence>
<dbReference type="PRINTS" id="PR00344">
    <property type="entry name" value="BCTRLSENSOR"/>
</dbReference>
<dbReference type="EC" id="2.7.13.3" evidence="2"/>
<sequence length="247" mass="26691">MDASTLKPSPLTTSFVASTTPPCTSEVDSQFLKTAAQELNNPITTIKTALTLLNSSSLRPKQRERYLHMIGQACDRQSHLINSVFRLLELQLTPQSMVLDNVQLWDLVPGVVSTYQPLATEYNISLAYTVSSHLPSVLAIESHLKQVLVSLLSNSIRFTDTGGRIWVTAQQRQDGKIALVVQDSGCGIPPSMLSQVFDSFYRNTSEGSGLGLTLVQQLLTHCGASISVSSTPGKGTAFTILLAVAPD</sequence>
<reference evidence="8 9" key="1">
    <citation type="journal article" date="2020" name="Microb. Ecol.">
        <title>Ecogenomics of the Marine Benthic Filamentous Cyanobacterium Adonisia.</title>
        <authorList>
            <person name="Walter J.M."/>
            <person name="Coutinho F.H."/>
            <person name="Leomil L."/>
            <person name="Hargreaves P.I."/>
            <person name="Campeao M.E."/>
            <person name="Vieira V.V."/>
            <person name="Silva B.S."/>
            <person name="Fistarol G.O."/>
            <person name="Salomon P.S."/>
            <person name="Sawabe T."/>
            <person name="Mino S."/>
            <person name="Hosokawa M."/>
            <person name="Miyashita H."/>
            <person name="Maruyama F."/>
            <person name="van Verk M.C."/>
            <person name="Dutilh B.E."/>
            <person name="Thompson C.C."/>
            <person name="Thompson F.L."/>
        </authorList>
    </citation>
    <scope>NUCLEOTIDE SEQUENCE [LARGE SCALE GENOMIC DNA]</scope>
    <source>
        <strain evidence="8 9">CCMR0081</strain>
    </source>
</reference>
<dbReference type="Gene3D" id="1.10.287.130">
    <property type="match status" value="1"/>
</dbReference>
<dbReference type="PANTHER" id="PTHR43711:SF1">
    <property type="entry name" value="HISTIDINE KINASE 1"/>
    <property type="match status" value="1"/>
</dbReference>
<accession>A0A6M0RW58</accession>
<evidence type="ECO:0000256" key="2">
    <source>
        <dbReference type="ARBA" id="ARBA00012438"/>
    </source>
</evidence>
<keyword evidence="3" id="KW-0597">Phosphoprotein</keyword>
<dbReference type="InterPro" id="IPR003594">
    <property type="entry name" value="HATPase_dom"/>
</dbReference>
<evidence type="ECO:0000259" key="7">
    <source>
        <dbReference type="PROSITE" id="PS50109"/>
    </source>
</evidence>
<gene>
    <name evidence="8" type="ORF">DXZ20_33570</name>
</gene>
<dbReference type="InterPro" id="IPR003661">
    <property type="entry name" value="HisK_dim/P_dom"/>
</dbReference>
<dbReference type="CDD" id="cd00075">
    <property type="entry name" value="HATPase"/>
    <property type="match status" value="1"/>
</dbReference>
<evidence type="ECO:0000256" key="6">
    <source>
        <dbReference type="ARBA" id="ARBA00023012"/>
    </source>
</evidence>
<dbReference type="Pfam" id="PF02518">
    <property type="entry name" value="HATPase_c"/>
    <property type="match status" value="1"/>
</dbReference>
<feature type="domain" description="Histidine kinase" evidence="7">
    <location>
        <begin position="34"/>
        <end position="246"/>
    </location>
</feature>
<organism evidence="8 9">
    <name type="scientific">Adonisia turfae CCMR0081</name>
    <dbReference type="NCBI Taxonomy" id="2292702"/>
    <lineage>
        <taxon>Bacteria</taxon>
        <taxon>Bacillati</taxon>
        <taxon>Cyanobacteriota</taxon>
        <taxon>Adonisia</taxon>
        <taxon>Adonisia turfae</taxon>
    </lineage>
</organism>
<dbReference type="GO" id="GO:0000155">
    <property type="term" value="F:phosphorelay sensor kinase activity"/>
    <property type="evidence" value="ECO:0007669"/>
    <property type="project" value="InterPro"/>
</dbReference>
<keyword evidence="6" id="KW-0902">Two-component regulatory system</keyword>
<dbReference type="Proteomes" id="UP000481033">
    <property type="component" value="Unassembled WGS sequence"/>
</dbReference>
<dbReference type="Pfam" id="PF00512">
    <property type="entry name" value="HisKA"/>
    <property type="match status" value="1"/>
</dbReference>
<dbReference type="InterPro" id="IPR004358">
    <property type="entry name" value="Sig_transdc_His_kin-like_C"/>
</dbReference>
<keyword evidence="9" id="KW-1185">Reference proteome</keyword>
<dbReference type="InterPro" id="IPR005467">
    <property type="entry name" value="His_kinase_dom"/>
</dbReference>
<comment type="caution">
    <text evidence="8">The sequence shown here is derived from an EMBL/GenBank/DDBJ whole genome shotgun (WGS) entry which is preliminary data.</text>
</comment>
<name>A0A6M0RW58_9CYAN</name>
<dbReference type="CDD" id="cd00082">
    <property type="entry name" value="HisKA"/>
    <property type="match status" value="1"/>
</dbReference>
<dbReference type="AlphaFoldDB" id="A0A6M0RW58"/>
<dbReference type="SMART" id="SM00387">
    <property type="entry name" value="HATPase_c"/>
    <property type="match status" value="1"/>
</dbReference>
<evidence type="ECO:0000256" key="1">
    <source>
        <dbReference type="ARBA" id="ARBA00000085"/>
    </source>
</evidence>
<evidence type="ECO:0000313" key="9">
    <source>
        <dbReference type="Proteomes" id="UP000481033"/>
    </source>
</evidence>
<dbReference type="InterPro" id="IPR036097">
    <property type="entry name" value="HisK_dim/P_sf"/>
</dbReference>
<dbReference type="PROSITE" id="PS50109">
    <property type="entry name" value="HIS_KIN"/>
    <property type="match status" value="1"/>
</dbReference>
<evidence type="ECO:0000313" key="8">
    <source>
        <dbReference type="EMBL" id="NEZ60485.1"/>
    </source>
</evidence>
<proteinExistence type="predicted"/>
<keyword evidence="4" id="KW-0808">Transferase</keyword>
<dbReference type="SMART" id="SM00388">
    <property type="entry name" value="HisKA"/>
    <property type="match status" value="1"/>
</dbReference>
<comment type="catalytic activity">
    <reaction evidence="1">
        <text>ATP + protein L-histidine = ADP + protein N-phospho-L-histidine.</text>
        <dbReference type="EC" id="2.7.13.3"/>
    </reaction>
</comment>
<dbReference type="EMBL" id="QXHD01000004">
    <property type="protein sequence ID" value="NEZ60485.1"/>
    <property type="molecule type" value="Genomic_DNA"/>
</dbReference>
<dbReference type="InterPro" id="IPR036890">
    <property type="entry name" value="HATPase_C_sf"/>
</dbReference>
<dbReference type="InterPro" id="IPR050736">
    <property type="entry name" value="Sensor_HK_Regulatory"/>
</dbReference>
<protein>
    <recommendedName>
        <fullName evidence="2">histidine kinase</fullName>
        <ecNumber evidence="2">2.7.13.3</ecNumber>
    </recommendedName>
</protein>
<dbReference type="SUPFAM" id="SSF47384">
    <property type="entry name" value="Homodimeric domain of signal transducing histidine kinase"/>
    <property type="match status" value="1"/>
</dbReference>
<keyword evidence="5 8" id="KW-0418">Kinase</keyword>
<dbReference type="PANTHER" id="PTHR43711">
    <property type="entry name" value="TWO-COMPONENT HISTIDINE KINASE"/>
    <property type="match status" value="1"/>
</dbReference>
<evidence type="ECO:0000256" key="4">
    <source>
        <dbReference type="ARBA" id="ARBA00022679"/>
    </source>
</evidence>
<dbReference type="RefSeq" id="WP_163661169.1">
    <property type="nucleotide sequence ID" value="NZ_QXHD01000004.1"/>
</dbReference>
<dbReference type="SUPFAM" id="SSF55874">
    <property type="entry name" value="ATPase domain of HSP90 chaperone/DNA topoisomerase II/histidine kinase"/>
    <property type="match status" value="1"/>
</dbReference>